<dbReference type="AlphaFoldDB" id="A0A1L0B1D1"/>
<dbReference type="GO" id="GO:0044837">
    <property type="term" value="P:actomyosin contractile ring organization"/>
    <property type="evidence" value="ECO:0007669"/>
    <property type="project" value="EnsemblFungi"/>
</dbReference>
<dbReference type="EMBL" id="FQNF01000043">
    <property type="protein sequence ID" value="SGZ40232.1"/>
    <property type="molecule type" value="Genomic_DNA"/>
</dbReference>
<name>A0A1L0B1D1_9ASCO</name>
<feature type="compositionally biased region" description="Low complexity" evidence="6">
    <location>
        <begin position="109"/>
        <end position="123"/>
    </location>
</feature>
<dbReference type="GO" id="GO:0051639">
    <property type="term" value="P:actin filament network formation"/>
    <property type="evidence" value="ECO:0007669"/>
    <property type="project" value="TreeGrafter"/>
</dbReference>
<keyword evidence="4" id="KW-0009">Actin-binding</keyword>
<dbReference type="FunFam" id="1.10.418.10:FF:000042">
    <property type="entry name" value="Fimbrin, putative"/>
    <property type="match status" value="1"/>
</dbReference>
<dbReference type="InterPro" id="IPR036872">
    <property type="entry name" value="CH_dom_sf"/>
</dbReference>
<dbReference type="SUPFAM" id="SSF47473">
    <property type="entry name" value="EF-hand"/>
    <property type="match status" value="1"/>
</dbReference>
<dbReference type="GO" id="GO:0099079">
    <property type="term" value="C:actin body"/>
    <property type="evidence" value="ECO:0007669"/>
    <property type="project" value="EnsemblFungi"/>
</dbReference>
<evidence type="ECO:0000256" key="6">
    <source>
        <dbReference type="SAM" id="MobiDB-lite"/>
    </source>
</evidence>
<dbReference type="OrthoDB" id="431378at2759"/>
<dbReference type="Gene3D" id="1.10.418.10">
    <property type="entry name" value="Calponin-like domain"/>
    <property type="match status" value="4"/>
</dbReference>
<dbReference type="SMART" id="SM00033">
    <property type="entry name" value="CH"/>
    <property type="match status" value="4"/>
</dbReference>
<evidence type="ECO:0000256" key="2">
    <source>
        <dbReference type="ARBA" id="ARBA00022737"/>
    </source>
</evidence>
<keyword evidence="3" id="KW-0106">Calcium</keyword>
<feature type="domain" description="Calponin-homology (CH)" evidence="7">
    <location>
        <begin position="539"/>
        <end position="647"/>
    </location>
</feature>
<organism evidence="8 9">
    <name type="scientific">Hanseniaspora guilliermondii</name>
    <dbReference type="NCBI Taxonomy" id="56406"/>
    <lineage>
        <taxon>Eukaryota</taxon>
        <taxon>Fungi</taxon>
        <taxon>Dikarya</taxon>
        <taxon>Ascomycota</taxon>
        <taxon>Saccharomycotina</taxon>
        <taxon>Saccharomycetes</taxon>
        <taxon>Saccharomycodales</taxon>
        <taxon>Saccharomycodaceae</taxon>
        <taxon>Hanseniaspora</taxon>
    </lineage>
</organism>
<dbReference type="GO" id="GO:0030674">
    <property type="term" value="F:protein-macromolecule adaptor activity"/>
    <property type="evidence" value="ECO:0007669"/>
    <property type="project" value="EnsemblFungi"/>
</dbReference>
<gene>
    <name evidence="8" type="ORF">HGUI_02432</name>
</gene>
<dbReference type="GO" id="GO:0051015">
    <property type="term" value="F:actin filament binding"/>
    <property type="evidence" value="ECO:0007669"/>
    <property type="project" value="EnsemblFungi"/>
</dbReference>
<evidence type="ECO:0000256" key="3">
    <source>
        <dbReference type="ARBA" id="ARBA00022837"/>
    </source>
</evidence>
<dbReference type="InterPro" id="IPR011992">
    <property type="entry name" value="EF-hand-dom_pair"/>
</dbReference>
<dbReference type="PANTHER" id="PTHR19961:SF18">
    <property type="entry name" value="FI19014P1"/>
    <property type="match status" value="1"/>
</dbReference>
<dbReference type="Pfam" id="PF00307">
    <property type="entry name" value="CH"/>
    <property type="match status" value="4"/>
</dbReference>
<dbReference type="GO" id="GO:0120106">
    <property type="term" value="C:mitotic actomyosin contractile ring, distal actin filament layer"/>
    <property type="evidence" value="ECO:0007669"/>
    <property type="project" value="EnsemblFungi"/>
</dbReference>
<protein>
    <recommendedName>
        <fullName evidence="5">Fimbrin</fullName>
    </recommendedName>
</protein>
<dbReference type="GO" id="GO:0032432">
    <property type="term" value="C:actin filament bundle"/>
    <property type="evidence" value="ECO:0007669"/>
    <property type="project" value="EnsemblFungi"/>
</dbReference>
<dbReference type="PANTHER" id="PTHR19961">
    <property type="entry name" value="FIMBRIN/PLASTIN"/>
    <property type="match status" value="1"/>
</dbReference>
<dbReference type="PROSITE" id="PS50021">
    <property type="entry name" value="CH"/>
    <property type="match status" value="4"/>
</dbReference>
<evidence type="ECO:0000256" key="1">
    <source>
        <dbReference type="ARBA" id="ARBA00022723"/>
    </source>
</evidence>
<dbReference type="PROSITE" id="PS00020">
    <property type="entry name" value="ACTININ_2"/>
    <property type="match status" value="2"/>
</dbReference>
<evidence type="ECO:0000259" key="7">
    <source>
        <dbReference type="PROSITE" id="PS50021"/>
    </source>
</evidence>
<dbReference type="SUPFAM" id="SSF47576">
    <property type="entry name" value="Calponin-homology domain, CH-domain"/>
    <property type="match status" value="1"/>
</dbReference>
<dbReference type="FunFam" id="1.10.418.10:FF:000010">
    <property type="entry name" value="Plastin-3 isoform 1"/>
    <property type="match status" value="1"/>
</dbReference>
<dbReference type="PROSITE" id="PS00018">
    <property type="entry name" value="EF_HAND_1"/>
    <property type="match status" value="1"/>
</dbReference>
<dbReference type="InterPro" id="IPR001589">
    <property type="entry name" value="Actinin_actin-bd_CS"/>
</dbReference>
<dbReference type="GO" id="GO:0030479">
    <property type="term" value="C:actin cortical patch"/>
    <property type="evidence" value="ECO:0007669"/>
    <property type="project" value="EnsemblFungi"/>
</dbReference>
<evidence type="ECO:0000313" key="8">
    <source>
        <dbReference type="EMBL" id="SGZ40232.1"/>
    </source>
</evidence>
<dbReference type="GO" id="GO:0051666">
    <property type="term" value="P:actin cortical patch localization"/>
    <property type="evidence" value="ECO:0007669"/>
    <property type="project" value="EnsemblFungi"/>
</dbReference>
<keyword evidence="1" id="KW-0479">Metal-binding</keyword>
<keyword evidence="9" id="KW-1185">Reference proteome</keyword>
<dbReference type="Proteomes" id="UP000183365">
    <property type="component" value="Unassembled WGS sequence"/>
</dbReference>
<reference evidence="9" key="1">
    <citation type="submission" date="2016-11" db="EMBL/GenBank/DDBJ databases">
        <authorList>
            <person name="Guldener U."/>
        </authorList>
    </citation>
    <scope>NUCLEOTIDE SEQUENCE [LARGE SCALE GENOMIC DNA]</scope>
</reference>
<dbReference type="FunFam" id="1.10.418.10:FF:000027">
    <property type="entry name" value="Probable fimbrin"/>
    <property type="match status" value="1"/>
</dbReference>
<dbReference type="InterPro" id="IPR001715">
    <property type="entry name" value="CH_dom"/>
</dbReference>
<dbReference type="PROSITE" id="PS00019">
    <property type="entry name" value="ACTININ_1"/>
    <property type="match status" value="1"/>
</dbReference>
<dbReference type="GO" id="GO:0046872">
    <property type="term" value="F:metal ion binding"/>
    <property type="evidence" value="ECO:0007669"/>
    <property type="project" value="UniProtKB-KW"/>
</dbReference>
<dbReference type="GO" id="GO:0070649">
    <property type="term" value="P:formin-nucleated actin cable assembly"/>
    <property type="evidence" value="ECO:0007669"/>
    <property type="project" value="EnsemblFungi"/>
</dbReference>
<feature type="domain" description="Calponin-homology (CH)" evidence="7">
    <location>
        <begin position="416"/>
        <end position="527"/>
    </location>
</feature>
<feature type="region of interest" description="Disordered" evidence="6">
    <location>
        <begin position="89"/>
        <end position="139"/>
    </location>
</feature>
<feature type="domain" description="Calponin-homology (CH)" evidence="7">
    <location>
        <begin position="292"/>
        <end position="395"/>
    </location>
</feature>
<dbReference type="CDD" id="cd21294">
    <property type="entry name" value="CH_FIMB_rpt1"/>
    <property type="match status" value="1"/>
</dbReference>
<dbReference type="InterPro" id="IPR018247">
    <property type="entry name" value="EF_Hand_1_Ca_BS"/>
</dbReference>
<sequence>MNIVKLQKKFPNLNQDSLFQSIEKFMNLDSEDKGYITKQEAITSIKDHSYDTVRSTLKNDVDLDATGNVELEDYIQLISKLQDKKDNIGGVPQTSFKGIPVNSADNRPSSSSSMSKTTTGSHSNFGQKIVVGGSTSGSQHTINEEERREFTKHINQTLADDPDIGHYLPFPEDNFQMFDDCRDGLVLSKLINDCVPDTIDTRVLNKPKNGKPLNNFTAGENANIVINSAKAIGCVVVNVHPEDIIEGREHLIMGLIWQIIRKGLLNRVDIQLHPELYRLLEDDETLEEFLRLAPEKILLRWFNYHLKNAGWERRVTNFSNDVKDGENYTVLLNQLDPSLCSLSPLKTSDLILRAEQILENAEKLNCRKYLTAKSLVSGNPKLNLAFVAHLFNTHPGLDPIEESEKPEIEDFDAEGEREARVFTLWLNSLDVDPPIVSLFEDLKDGLVLIEAFQKIIPGIQISTRRVNKKPENGSELSRFKKLENNNYVVDLGKENQFSLVGIDGSDIVDGNKLLTLGLVWQLMRRNIDLTMAELSSGKPLSDLDIMKWGQSCVVKGGKSSSIRNFKDQSLETSHWLLDILNGIAPGYVDYSLVYPGFTDDEKYANAKLAISIARKLGALIWLVPEDIVEVRSRLILTFVASLMSLKK</sequence>
<dbReference type="VEuPathDB" id="FungiDB:HGUI_02432"/>
<evidence type="ECO:0000256" key="5">
    <source>
        <dbReference type="ARBA" id="ARBA00073963"/>
    </source>
</evidence>
<proteinExistence type="predicted"/>
<feature type="domain" description="Calponin-homology (CH)" evidence="7">
    <location>
        <begin position="144"/>
        <end position="264"/>
    </location>
</feature>
<dbReference type="GO" id="GO:0006897">
    <property type="term" value="P:endocytosis"/>
    <property type="evidence" value="ECO:0007669"/>
    <property type="project" value="EnsemblFungi"/>
</dbReference>
<accession>A0A1L0B1D1</accession>
<keyword evidence="2" id="KW-0677">Repeat</keyword>
<dbReference type="FunFam" id="1.10.418.10:FF:000016">
    <property type="entry name" value="Probable fimbrin"/>
    <property type="match status" value="1"/>
</dbReference>
<evidence type="ECO:0000313" key="9">
    <source>
        <dbReference type="Proteomes" id="UP000183365"/>
    </source>
</evidence>
<dbReference type="GO" id="GO:0044396">
    <property type="term" value="P:actin cortical patch organization"/>
    <property type="evidence" value="ECO:0007669"/>
    <property type="project" value="EnsemblFungi"/>
</dbReference>
<dbReference type="CDD" id="cd21300">
    <property type="entry name" value="CH_FIMB_rpt3"/>
    <property type="match status" value="1"/>
</dbReference>
<dbReference type="GO" id="GO:0031097">
    <property type="term" value="C:medial cortex"/>
    <property type="evidence" value="ECO:0007669"/>
    <property type="project" value="EnsemblFungi"/>
</dbReference>
<dbReference type="GO" id="GO:0005884">
    <property type="term" value="C:actin filament"/>
    <property type="evidence" value="ECO:0007669"/>
    <property type="project" value="TreeGrafter"/>
</dbReference>
<evidence type="ECO:0000256" key="4">
    <source>
        <dbReference type="ARBA" id="ARBA00023203"/>
    </source>
</evidence>
<dbReference type="InterPro" id="IPR039959">
    <property type="entry name" value="Fimbrin/Plastin"/>
</dbReference>